<dbReference type="NCBIfam" id="TIGR03506">
    <property type="entry name" value="FlgEFG_subfam"/>
    <property type="match status" value="1"/>
</dbReference>
<dbReference type="Pfam" id="PF06429">
    <property type="entry name" value="Flg_bbr_C"/>
    <property type="match status" value="1"/>
</dbReference>
<accession>A0A1I6B3A2</accession>
<reference evidence="10 11" key="1">
    <citation type="submission" date="2016-10" db="EMBL/GenBank/DDBJ databases">
        <authorList>
            <person name="de Groot N.N."/>
        </authorList>
    </citation>
    <scope>NUCLEOTIDE SEQUENCE [LARGE SCALE GENOMIC DNA]</scope>
    <source>
        <strain evidence="10 11">JCM 18415</strain>
    </source>
</reference>
<dbReference type="Gene3D" id="2.60.98.20">
    <property type="entry name" value="Flagellar hook protein FlgE"/>
    <property type="match status" value="1"/>
</dbReference>
<name>A0A1I6B3A2_9GAMM</name>
<dbReference type="SUPFAM" id="SSF117143">
    <property type="entry name" value="Flagellar hook protein flgE"/>
    <property type="match status" value="1"/>
</dbReference>
<comment type="similarity">
    <text evidence="2 5">Belongs to the flagella basal body rod proteins family.</text>
</comment>
<protein>
    <recommendedName>
        <fullName evidence="3 5">Flagellar hook protein FlgE</fullName>
    </recommendedName>
</protein>
<dbReference type="Proteomes" id="UP000242815">
    <property type="component" value="Unassembled WGS sequence"/>
</dbReference>
<feature type="domain" description="Flagellar hook protein FlgE/F/G-like D1" evidence="9">
    <location>
        <begin position="83"/>
        <end position="133"/>
    </location>
</feature>
<dbReference type="InterPro" id="IPR020013">
    <property type="entry name" value="Flagellar_FlgE/F/G"/>
</dbReference>
<dbReference type="PANTHER" id="PTHR30435">
    <property type="entry name" value="FLAGELLAR PROTEIN"/>
    <property type="match status" value="1"/>
</dbReference>
<proteinExistence type="inferred from homology"/>
<sequence length="487" mass="50370">MSFNIGLSGIRAASSDLNITGNNIANASTVGFKAARAEFGDVYAASILGTGSNAQGSGVVLNNVAQIFTQGNINYTENSLDLAINGNGFFVTSKNGALSYTRAGYFGTDREGFIVNNQGERLQGYGVNAVTGRINEGVPTDLRVDTKAANPNPTSAVSSTLNLNSTSVRPAGAQAAYDAAYATAYQTAYDDAYATAIAGAADPLNPTPAEIEAATAAAEAAGVQVASAEAVLAATQASRAQFDPSDSSTYNSSTSVTVYDSLGNSHVMSKYFVKTDANTWDMHILIDGRNLDGVLATDPAFTSTPRELVFNNDGVLVGGQINEIAGWTPLDANGQPAGAQVQAFTLNLTGSSQYASTFGVTSVVQDGFTTGELAGLEIDDRGMLVARYTNGQTRTQGQLVLATFANQQGLVPLGDTAWAQSSASGEPVVGAPGSGTLGLVQSGALEQSNVDLSEMLINLIVAQRNYQANAKTIQTEDAVTQTIINLR</sequence>
<gene>
    <name evidence="10" type="ORF">SAMN05216578_10381</name>
</gene>
<feature type="domain" description="Flagellar basal body rod protein N-terminal" evidence="6">
    <location>
        <begin position="4"/>
        <end position="33"/>
    </location>
</feature>
<evidence type="ECO:0000256" key="3">
    <source>
        <dbReference type="ARBA" id="ARBA00019015"/>
    </source>
</evidence>
<evidence type="ECO:0000259" key="9">
    <source>
        <dbReference type="Pfam" id="PF22692"/>
    </source>
</evidence>
<dbReference type="GO" id="GO:0009425">
    <property type="term" value="C:bacterial-type flagellum basal body"/>
    <property type="evidence" value="ECO:0007669"/>
    <property type="project" value="UniProtKB-SubCell"/>
</dbReference>
<evidence type="ECO:0000256" key="4">
    <source>
        <dbReference type="ARBA" id="ARBA00023143"/>
    </source>
</evidence>
<dbReference type="AlphaFoldDB" id="A0A1I6B3A2"/>
<evidence type="ECO:0000256" key="1">
    <source>
        <dbReference type="ARBA" id="ARBA00004117"/>
    </source>
</evidence>
<dbReference type="RefSeq" id="WP_090537901.1">
    <property type="nucleotide sequence ID" value="NZ_FOYD01000003.1"/>
</dbReference>
<dbReference type="GO" id="GO:0009424">
    <property type="term" value="C:bacterial-type flagellum hook"/>
    <property type="evidence" value="ECO:0007669"/>
    <property type="project" value="TreeGrafter"/>
</dbReference>
<evidence type="ECO:0000259" key="6">
    <source>
        <dbReference type="Pfam" id="PF00460"/>
    </source>
</evidence>
<evidence type="ECO:0000259" key="7">
    <source>
        <dbReference type="Pfam" id="PF06429"/>
    </source>
</evidence>
<dbReference type="InterPro" id="IPR001444">
    <property type="entry name" value="Flag_bb_rod_N"/>
</dbReference>
<dbReference type="OrthoDB" id="8578401at2"/>
<dbReference type="PANTHER" id="PTHR30435:SF1">
    <property type="entry name" value="FLAGELLAR HOOK PROTEIN FLGE"/>
    <property type="match status" value="1"/>
</dbReference>
<dbReference type="Pfam" id="PF07559">
    <property type="entry name" value="FlgE_D2"/>
    <property type="match status" value="1"/>
</dbReference>
<dbReference type="GO" id="GO:0071978">
    <property type="term" value="P:bacterial-type flagellum-dependent swarming motility"/>
    <property type="evidence" value="ECO:0007669"/>
    <property type="project" value="TreeGrafter"/>
</dbReference>
<dbReference type="InterPro" id="IPR037925">
    <property type="entry name" value="FlgE/F/G-like"/>
</dbReference>
<keyword evidence="10" id="KW-0969">Cilium</keyword>
<comment type="function">
    <text evidence="5">A flexible structure which links the flagellar filament to the drive apparatus in the basal body.</text>
</comment>
<dbReference type="InterPro" id="IPR011491">
    <property type="entry name" value="FlgE_D2"/>
</dbReference>
<dbReference type="InterPro" id="IPR053967">
    <property type="entry name" value="LlgE_F_G-like_D1"/>
</dbReference>
<dbReference type="InterPro" id="IPR010930">
    <property type="entry name" value="Flg_bb/hook_C_dom"/>
</dbReference>
<evidence type="ECO:0000313" key="11">
    <source>
        <dbReference type="Proteomes" id="UP000242815"/>
    </source>
</evidence>
<evidence type="ECO:0000313" key="10">
    <source>
        <dbReference type="EMBL" id="SFQ75431.1"/>
    </source>
</evidence>
<dbReference type="Pfam" id="PF22692">
    <property type="entry name" value="LlgE_F_G_D1"/>
    <property type="match status" value="1"/>
</dbReference>
<feature type="domain" description="Flagellar basal-body/hook protein C-terminal" evidence="7">
    <location>
        <begin position="441"/>
        <end position="486"/>
    </location>
</feature>
<keyword evidence="10" id="KW-0282">Flagellum</keyword>
<dbReference type="STRING" id="1002526.SAMN05216578_10381"/>
<dbReference type="EMBL" id="FOYD01000003">
    <property type="protein sequence ID" value="SFQ75431.1"/>
    <property type="molecule type" value="Genomic_DNA"/>
</dbReference>
<evidence type="ECO:0000256" key="5">
    <source>
        <dbReference type="RuleBase" id="RU362116"/>
    </source>
</evidence>
<dbReference type="InterPro" id="IPR037058">
    <property type="entry name" value="Falgellar_hook_FlgE_sf"/>
</dbReference>
<organism evidence="10 11">
    <name type="scientific">Halopseudomonas formosensis</name>
    <dbReference type="NCBI Taxonomy" id="1002526"/>
    <lineage>
        <taxon>Bacteria</taxon>
        <taxon>Pseudomonadati</taxon>
        <taxon>Pseudomonadota</taxon>
        <taxon>Gammaproteobacteria</taxon>
        <taxon>Pseudomonadales</taxon>
        <taxon>Pseudomonadaceae</taxon>
        <taxon>Halopseudomonas</taxon>
    </lineage>
</organism>
<feature type="domain" description="Flagellar hook protein FlgE D2" evidence="8">
    <location>
        <begin position="235"/>
        <end position="368"/>
    </location>
</feature>
<evidence type="ECO:0000259" key="8">
    <source>
        <dbReference type="Pfam" id="PF07559"/>
    </source>
</evidence>
<keyword evidence="4 5" id="KW-0975">Bacterial flagellum</keyword>
<keyword evidence="10" id="KW-0966">Cell projection</keyword>
<evidence type="ECO:0000256" key="2">
    <source>
        <dbReference type="ARBA" id="ARBA00009677"/>
    </source>
</evidence>
<dbReference type="GO" id="GO:0005829">
    <property type="term" value="C:cytosol"/>
    <property type="evidence" value="ECO:0007669"/>
    <property type="project" value="TreeGrafter"/>
</dbReference>
<comment type="subcellular location">
    <subcellularLocation>
        <location evidence="1 5">Bacterial flagellum basal body</location>
    </subcellularLocation>
</comment>
<dbReference type="Pfam" id="PF00460">
    <property type="entry name" value="Flg_bb_rod"/>
    <property type="match status" value="1"/>
</dbReference>